<dbReference type="Pfam" id="PF04909">
    <property type="entry name" value="Amidohydro_2"/>
    <property type="match status" value="1"/>
</dbReference>
<dbReference type="PANTHER" id="PTHR21240:SF28">
    <property type="entry name" value="ISO-OROTATE DECARBOXYLASE (EUROFUNG)"/>
    <property type="match status" value="1"/>
</dbReference>
<protein>
    <submittedName>
        <fullName evidence="3">Amidohydrolase</fullName>
    </submittedName>
</protein>
<dbReference type="InterPro" id="IPR006680">
    <property type="entry name" value="Amidohydro-rel"/>
</dbReference>
<dbReference type="GO" id="GO:0016787">
    <property type="term" value="F:hydrolase activity"/>
    <property type="evidence" value="ECO:0007669"/>
    <property type="project" value="UniProtKB-KW"/>
</dbReference>
<dbReference type="InterPro" id="IPR032465">
    <property type="entry name" value="ACMSD"/>
</dbReference>
<sequence length="421" mass="46859">MTSASTSSGPSETAAIGAVFDADNHYWEPSDAFTRHRDPAFLDRGLRVVDLGGRPHYFIGDRAHPILPGPGDAHPRPRPGALYDYFSGKSDKGSLGNELACEVPADHPDWFDRDARLRRMDAQGLEAVWMFPSHAVCVEGPMQPDLDASVEVLRAFNRWLQEDWGFAYRNRIFGVPFLTLSYLDRAIAELEWCLDHGARVVSVRNGPVFTADGTRSPADRAFDPFWARVQEAGIVVAPHAGFDDGYRQVEEAVARAWGYRTSQRDGDTNALTVTEPFVQMLMKHRLVHDFAGTLVAHGLFERFPGLRVAYIENGGTWVGPLLHSLELLAAQNPGMFQRSPVDQFIEHCWVAPFVEDSVDELALHLPVERILFGSDWPHAEGLPEPTDFMASLASFTPADQRRIMRDNARELTLSLPAPAST</sequence>
<comment type="caution">
    <text evidence="3">The sequence shown here is derived from an EMBL/GenBank/DDBJ whole genome shotgun (WGS) entry which is preliminary data.</text>
</comment>
<dbReference type="AlphaFoldDB" id="A0A1S1QMH5"/>
<evidence type="ECO:0000313" key="3">
    <source>
        <dbReference type="EMBL" id="OHV34907.1"/>
    </source>
</evidence>
<dbReference type="GO" id="GO:0019748">
    <property type="term" value="P:secondary metabolic process"/>
    <property type="evidence" value="ECO:0007669"/>
    <property type="project" value="TreeGrafter"/>
</dbReference>
<keyword evidence="1" id="KW-0456">Lyase</keyword>
<evidence type="ECO:0000259" key="2">
    <source>
        <dbReference type="Pfam" id="PF04909"/>
    </source>
</evidence>
<accession>A0A1S1QMH5</accession>
<dbReference type="RefSeq" id="WP_071085931.1">
    <property type="nucleotide sequence ID" value="NZ_MBLM01000125.1"/>
</dbReference>
<evidence type="ECO:0000313" key="4">
    <source>
        <dbReference type="Proteomes" id="UP000179627"/>
    </source>
</evidence>
<keyword evidence="3" id="KW-0378">Hydrolase</keyword>
<proteinExistence type="predicted"/>
<dbReference type="PANTHER" id="PTHR21240">
    <property type="entry name" value="2-AMINO-3-CARBOXYLMUCONATE-6-SEMIALDEHYDE DECARBOXYLASE"/>
    <property type="match status" value="1"/>
</dbReference>
<reference evidence="4" key="1">
    <citation type="submission" date="2016-07" db="EMBL/GenBank/DDBJ databases">
        <title>Sequence Frankia sp. strain CcI1.17.</title>
        <authorList>
            <person name="Ghodhbane-Gtari F."/>
            <person name="Swanson E."/>
            <person name="Gueddou A."/>
            <person name="Morris K."/>
            <person name="Hezbri K."/>
            <person name="Ktari A."/>
            <person name="Nouioui I."/>
            <person name="Abebe-Akele F."/>
            <person name="Simpson S."/>
            <person name="Thomas K."/>
            <person name="Gtari M."/>
            <person name="Tisa L.S."/>
            <person name="Hurst S."/>
        </authorList>
    </citation>
    <scope>NUCLEOTIDE SEQUENCE [LARGE SCALE GENOMIC DNA]</scope>
    <source>
        <strain evidence="4">Cc1.17</strain>
    </source>
</reference>
<evidence type="ECO:0000256" key="1">
    <source>
        <dbReference type="ARBA" id="ARBA00023239"/>
    </source>
</evidence>
<name>A0A1S1QMH5_9ACTN</name>
<feature type="domain" description="Amidohydrolase-related" evidence="2">
    <location>
        <begin position="106"/>
        <end position="411"/>
    </location>
</feature>
<gene>
    <name evidence="3" type="ORF">CC117_20525</name>
</gene>
<dbReference type="SUPFAM" id="SSF51556">
    <property type="entry name" value="Metallo-dependent hydrolases"/>
    <property type="match status" value="1"/>
</dbReference>
<dbReference type="EMBL" id="MBLM01000125">
    <property type="protein sequence ID" value="OHV34907.1"/>
    <property type="molecule type" value="Genomic_DNA"/>
</dbReference>
<keyword evidence="4" id="KW-1185">Reference proteome</keyword>
<dbReference type="Gene3D" id="3.20.20.140">
    <property type="entry name" value="Metal-dependent hydrolases"/>
    <property type="match status" value="1"/>
</dbReference>
<organism evidence="3 4">
    <name type="scientific">Parafrankia colletiae</name>
    <dbReference type="NCBI Taxonomy" id="573497"/>
    <lineage>
        <taxon>Bacteria</taxon>
        <taxon>Bacillati</taxon>
        <taxon>Actinomycetota</taxon>
        <taxon>Actinomycetes</taxon>
        <taxon>Frankiales</taxon>
        <taxon>Frankiaceae</taxon>
        <taxon>Parafrankia</taxon>
    </lineage>
</organism>
<dbReference type="GO" id="GO:0005737">
    <property type="term" value="C:cytoplasm"/>
    <property type="evidence" value="ECO:0007669"/>
    <property type="project" value="TreeGrafter"/>
</dbReference>
<dbReference type="OrthoDB" id="5450317at2"/>
<dbReference type="Proteomes" id="UP000179627">
    <property type="component" value="Unassembled WGS sequence"/>
</dbReference>
<dbReference type="GO" id="GO:0016831">
    <property type="term" value="F:carboxy-lyase activity"/>
    <property type="evidence" value="ECO:0007669"/>
    <property type="project" value="InterPro"/>
</dbReference>
<dbReference type="InterPro" id="IPR032466">
    <property type="entry name" value="Metal_Hydrolase"/>
</dbReference>